<dbReference type="InterPro" id="IPR036995">
    <property type="entry name" value="MPG_sf"/>
</dbReference>
<gene>
    <name evidence="6" type="ORF">C8N34_112145</name>
</gene>
<evidence type="ECO:0000313" key="7">
    <source>
        <dbReference type="Proteomes" id="UP000244224"/>
    </source>
</evidence>
<keyword evidence="7" id="KW-1185">Reference proteome</keyword>
<dbReference type="NCBIfam" id="NF002003">
    <property type="entry name" value="PRK00802.1-3"/>
    <property type="match status" value="1"/>
</dbReference>
<dbReference type="NCBIfam" id="TIGR00567">
    <property type="entry name" value="3mg"/>
    <property type="match status" value="1"/>
</dbReference>
<keyword evidence="2 5" id="KW-0227">DNA damage</keyword>
<dbReference type="Proteomes" id="UP000244224">
    <property type="component" value="Unassembled WGS sequence"/>
</dbReference>
<dbReference type="InterPro" id="IPR003180">
    <property type="entry name" value="MPG"/>
</dbReference>
<reference evidence="6 7" key="1">
    <citation type="submission" date="2018-04" db="EMBL/GenBank/DDBJ databases">
        <title>Genomic Encyclopedia of Archaeal and Bacterial Type Strains, Phase II (KMG-II): from individual species to whole genera.</title>
        <authorList>
            <person name="Goeker M."/>
        </authorList>
    </citation>
    <scope>NUCLEOTIDE SEQUENCE [LARGE SCALE GENOMIC DNA]</scope>
    <source>
        <strain evidence="6 7">DSM 21823</strain>
    </source>
</reference>
<evidence type="ECO:0000256" key="3">
    <source>
        <dbReference type="ARBA" id="ARBA00022801"/>
    </source>
</evidence>
<dbReference type="EC" id="3.2.2.-" evidence="5"/>
<dbReference type="Gene3D" id="3.10.300.10">
    <property type="entry name" value="Methylpurine-DNA glycosylase (MPG)"/>
    <property type="match status" value="1"/>
</dbReference>
<dbReference type="SUPFAM" id="SSF50486">
    <property type="entry name" value="FMT C-terminal domain-like"/>
    <property type="match status" value="1"/>
</dbReference>
<dbReference type="CDD" id="cd00540">
    <property type="entry name" value="AAG"/>
    <property type="match status" value="1"/>
</dbReference>
<accession>A0A2T6AV87</accession>
<dbReference type="Pfam" id="PF02245">
    <property type="entry name" value="Pur_DNA_glyco"/>
    <property type="match status" value="1"/>
</dbReference>
<evidence type="ECO:0000256" key="2">
    <source>
        <dbReference type="ARBA" id="ARBA00022763"/>
    </source>
</evidence>
<evidence type="ECO:0000256" key="1">
    <source>
        <dbReference type="ARBA" id="ARBA00009232"/>
    </source>
</evidence>
<proteinExistence type="inferred from homology"/>
<comment type="similarity">
    <text evidence="1 5">Belongs to the DNA glycosylase MPG family.</text>
</comment>
<evidence type="ECO:0000313" key="6">
    <source>
        <dbReference type="EMBL" id="PTX47656.1"/>
    </source>
</evidence>
<name>A0A2T6AV87_9RHOB</name>
<dbReference type="InterPro" id="IPR011034">
    <property type="entry name" value="Formyl_transferase-like_C_sf"/>
</dbReference>
<keyword evidence="3 5" id="KW-0378">Hydrolase</keyword>
<dbReference type="GO" id="GO:0006284">
    <property type="term" value="P:base-excision repair"/>
    <property type="evidence" value="ECO:0007669"/>
    <property type="project" value="InterPro"/>
</dbReference>
<keyword evidence="4 5" id="KW-0234">DNA repair</keyword>
<organism evidence="6 7">
    <name type="scientific">Gemmobacter caeni</name>
    <dbReference type="NCBI Taxonomy" id="589035"/>
    <lineage>
        <taxon>Bacteria</taxon>
        <taxon>Pseudomonadati</taxon>
        <taxon>Pseudomonadota</taxon>
        <taxon>Alphaproteobacteria</taxon>
        <taxon>Rhodobacterales</taxon>
        <taxon>Paracoccaceae</taxon>
        <taxon>Gemmobacter</taxon>
    </lineage>
</organism>
<dbReference type="GO" id="GO:0003677">
    <property type="term" value="F:DNA binding"/>
    <property type="evidence" value="ECO:0007669"/>
    <property type="project" value="InterPro"/>
</dbReference>
<dbReference type="PANTHER" id="PTHR10429:SF0">
    <property type="entry name" value="DNA-3-METHYLADENINE GLYCOSYLASE"/>
    <property type="match status" value="1"/>
</dbReference>
<comment type="caution">
    <text evidence="6">The sequence shown here is derived from an EMBL/GenBank/DDBJ whole genome shotgun (WGS) entry which is preliminary data.</text>
</comment>
<dbReference type="EMBL" id="QBKP01000012">
    <property type="protein sequence ID" value="PTX47656.1"/>
    <property type="molecule type" value="Genomic_DNA"/>
</dbReference>
<sequence length="153" mass="16731">MICETEAYTHDDPASHSFRGRTPRNAAMFGPAGHAYVYRSYGIHWCLNVVCMEGTAVLLRAIEPQDGLEEMRQRRGDVPDARLAAGPGRLGRALGIGPALNGKPFDHPEFSILPENPPGEVVAGPRIGISRAKERPWRFGLRGSASLSRPFPE</sequence>
<evidence type="ECO:0000256" key="5">
    <source>
        <dbReference type="HAMAP-Rule" id="MF_00527"/>
    </source>
</evidence>
<dbReference type="AlphaFoldDB" id="A0A2T6AV87"/>
<evidence type="ECO:0000256" key="4">
    <source>
        <dbReference type="ARBA" id="ARBA00023204"/>
    </source>
</evidence>
<dbReference type="HAMAP" id="MF_00527">
    <property type="entry name" value="3MGH"/>
    <property type="match status" value="1"/>
</dbReference>
<protein>
    <recommendedName>
        <fullName evidence="5">Putative 3-methyladenine DNA glycosylase</fullName>
        <ecNumber evidence="5">3.2.2.-</ecNumber>
    </recommendedName>
</protein>
<dbReference type="GO" id="GO:0003905">
    <property type="term" value="F:alkylbase DNA N-glycosylase activity"/>
    <property type="evidence" value="ECO:0007669"/>
    <property type="project" value="InterPro"/>
</dbReference>
<dbReference type="PANTHER" id="PTHR10429">
    <property type="entry name" value="DNA-3-METHYLADENINE GLYCOSYLASE"/>
    <property type="match status" value="1"/>
</dbReference>